<proteinExistence type="predicted"/>
<feature type="coiled-coil region" evidence="1">
    <location>
        <begin position="292"/>
        <end position="356"/>
    </location>
</feature>
<dbReference type="EMBL" id="ML119678">
    <property type="protein sequence ID" value="RPA81619.1"/>
    <property type="molecule type" value="Genomic_DNA"/>
</dbReference>
<accession>A0A3N4I6D1</accession>
<reference evidence="2 3" key="1">
    <citation type="journal article" date="2018" name="Nat. Ecol. Evol.">
        <title>Pezizomycetes genomes reveal the molecular basis of ectomycorrhizal truffle lifestyle.</title>
        <authorList>
            <person name="Murat C."/>
            <person name="Payen T."/>
            <person name="Noel B."/>
            <person name="Kuo A."/>
            <person name="Morin E."/>
            <person name="Chen J."/>
            <person name="Kohler A."/>
            <person name="Krizsan K."/>
            <person name="Balestrini R."/>
            <person name="Da Silva C."/>
            <person name="Montanini B."/>
            <person name="Hainaut M."/>
            <person name="Levati E."/>
            <person name="Barry K.W."/>
            <person name="Belfiori B."/>
            <person name="Cichocki N."/>
            <person name="Clum A."/>
            <person name="Dockter R.B."/>
            <person name="Fauchery L."/>
            <person name="Guy J."/>
            <person name="Iotti M."/>
            <person name="Le Tacon F."/>
            <person name="Lindquist E.A."/>
            <person name="Lipzen A."/>
            <person name="Malagnac F."/>
            <person name="Mello A."/>
            <person name="Molinier V."/>
            <person name="Miyauchi S."/>
            <person name="Poulain J."/>
            <person name="Riccioni C."/>
            <person name="Rubini A."/>
            <person name="Sitrit Y."/>
            <person name="Splivallo R."/>
            <person name="Traeger S."/>
            <person name="Wang M."/>
            <person name="Zifcakova L."/>
            <person name="Wipf D."/>
            <person name="Zambonelli A."/>
            <person name="Paolocci F."/>
            <person name="Nowrousian M."/>
            <person name="Ottonello S."/>
            <person name="Baldrian P."/>
            <person name="Spatafora J.W."/>
            <person name="Henrissat B."/>
            <person name="Nagy L.G."/>
            <person name="Aury J.M."/>
            <person name="Wincker P."/>
            <person name="Grigoriev I.V."/>
            <person name="Bonfante P."/>
            <person name="Martin F.M."/>
        </authorList>
    </citation>
    <scope>NUCLEOTIDE SEQUENCE [LARGE SCALE GENOMIC DNA]</scope>
    <source>
        <strain evidence="2 3">RN42</strain>
    </source>
</reference>
<dbReference type="OrthoDB" id="524326at2759"/>
<dbReference type="Proteomes" id="UP000275078">
    <property type="component" value="Unassembled WGS sequence"/>
</dbReference>
<gene>
    <name evidence="2" type="ORF">BJ508DRAFT_111527</name>
</gene>
<organism evidence="2 3">
    <name type="scientific">Ascobolus immersus RN42</name>
    <dbReference type="NCBI Taxonomy" id="1160509"/>
    <lineage>
        <taxon>Eukaryota</taxon>
        <taxon>Fungi</taxon>
        <taxon>Dikarya</taxon>
        <taxon>Ascomycota</taxon>
        <taxon>Pezizomycotina</taxon>
        <taxon>Pezizomycetes</taxon>
        <taxon>Pezizales</taxon>
        <taxon>Ascobolaceae</taxon>
        <taxon>Ascobolus</taxon>
    </lineage>
</organism>
<evidence type="ECO:0000256" key="1">
    <source>
        <dbReference type="SAM" id="Coils"/>
    </source>
</evidence>
<keyword evidence="1" id="KW-0175">Coiled coil</keyword>
<name>A0A3N4I6D1_ASCIM</name>
<dbReference type="AlphaFoldDB" id="A0A3N4I6D1"/>
<evidence type="ECO:0000313" key="2">
    <source>
        <dbReference type="EMBL" id="RPA81619.1"/>
    </source>
</evidence>
<evidence type="ECO:0000313" key="3">
    <source>
        <dbReference type="Proteomes" id="UP000275078"/>
    </source>
</evidence>
<sequence length="365" mass="40853">MSSTALLSTLPSTIATGMQLFQLFEEMKAAPIEIKDIKREITELSSILQKLHLGGAELVPAASDTCGTEPEDVEASVLRGENEKNLGAVLGSCNTILQQTSKLLEKYNARGKNGFVQGMDRLSWSVDGQKKATKLKKSLEASKLTLNIALGLMMHQRLEAARKTMSLVHGATEATAGRMGHIHENTEIIISQIRGLLGRLDEDEIGSLIAGVPSEHSVMLRRYLQSASTYAESTISIIQHEPSTPRIDRGIICAENVTDRVEKILLQIIADLSNDSDDVLSAYFSESFLDRVERILIDLKKLLRERRKLRRKEDDVAKLFDAEIQRLRTKELEFRRESYQAKESEATAQYETLTRNFVRLKQALQ</sequence>
<protein>
    <recommendedName>
        <fullName evidence="4">Fungal N-terminal domain-containing protein</fullName>
    </recommendedName>
</protein>
<keyword evidence="3" id="KW-1185">Reference proteome</keyword>
<evidence type="ECO:0008006" key="4">
    <source>
        <dbReference type="Google" id="ProtNLM"/>
    </source>
</evidence>
<dbReference type="STRING" id="1160509.A0A3N4I6D1"/>